<dbReference type="Proteomes" id="UP000179934">
    <property type="component" value="Unassembled WGS sequence"/>
</dbReference>
<evidence type="ECO:0000313" key="2">
    <source>
        <dbReference type="EMBL" id="OHY91271.1"/>
    </source>
</evidence>
<name>A0A1S2CU92_AERSO</name>
<keyword evidence="1" id="KW-0472">Membrane</keyword>
<reference evidence="2 3" key="1">
    <citation type="submission" date="2016-09" db="EMBL/GenBank/DDBJ databases">
        <title>Draft Genome Sequence of Aeromonas sobria Strain 08005, Isolated from Sick Rana catesbeiana.</title>
        <authorList>
            <person name="Yang Q."/>
        </authorList>
    </citation>
    <scope>NUCLEOTIDE SEQUENCE [LARGE SCALE GENOMIC DNA]</scope>
    <source>
        <strain evidence="2 3">08005</strain>
    </source>
</reference>
<evidence type="ECO:0000313" key="3">
    <source>
        <dbReference type="Proteomes" id="UP000179934"/>
    </source>
</evidence>
<comment type="caution">
    <text evidence="2">The sequence shown here is derived from an EMBL/GenBank/DDBJ whole genome shotgun (WGS) entry which is preliminary data.</text>
</comment>
<keyword evidence="1" id="KW-0812">Transmembrane</keyword>
<evidence type="ECO:0000256" key="1">
    <source>
        <dbReference type="SAM" id="Phobius"/>
    </source>
</evidence>
<dbReference type="AlphaFoldDB" id="A0A1S2CU92"/>
<keyword evidence="1" id="KW-1133">Transmembrane helix</keyword>
<sequence length="92" mass="9917">MAFQFQPFTGHALERVGTGFLFGLGCGDLFFFVELGINALGQQGAGFSPPFSGCSKGYFWIGAKSHVGAFLIGWPLVFKNPSLPAVRFNPQL</sequence>
<organism evidence="2 3">
    <name type="scientific">Aeromonas sobria</name>
    <dbReference type="NCBI Taxonomy" id="646"/>
    <lineage>
        <taxon>Bacteria</taxon>
        <taxon>Pseudomonadati</taxon>
        <taxon>Pseudomonadota</taxon>
        <taxon>Gammaproteobacteria</taxon>
        <taxon>Aeromonadales</taxon>
        <taxon>Aeromonadaceae</taxon>
        <taxon>Aeromonas</taxon>
    </lineage>
</organism>
<gene>
    <name evidence="2" type="ORF">BJD16_04825</name>
</gene>
<feature type="transmembrane region" description="Helical" evidence="1">
    <location>
        <begin position="12"/>
        <end position="37"/>
    </location>
</feature>
<dbReference type="STRING" id="646.BJD16_04825"/>
<proteinExistence type="predicted"/>
<dbReference type="EMBL" id="MKFU01000023">
    <property type="protein sequence ID" value="OHY91271.1"/>
    <property type="molecule type" value="Genomic_DNA"/>
</dbReference>
<feature type="transmembrane region" description="Helical" evidence="1">
    <location>
        <begin position="57"/>
        <end position="78"/>
    </location>
</feature>
<protein>
    <submittedName>
        <fullName evidence="2">Uncharacterized protein</fullName>
    </submittedName>
</protein>
<accession>A0A1S2CU92</accession>